<proteinExistence type="predicted"/>
<reference evidence="1 2" key="3">
    <citation type="journal article" date="2015" name="Genome Announc.">
        <title>Draft Genome Sequence of the Archiascomycetous Yeast Saitoella complicata.</title>
        <authorList>
            <person name="Yamauchi K."/>
            <person name="Kondo S."/>
            <person name="Hamamoto M."/>
            <person name="Takahashi Y."/>
            <person name="Ogura Y."/>
            <person name="Hayashi T."/>
            <person name="Nishida H."/>
        </authorList>
    </citation>
    <scope>NUCLEOTIDE SEQUENCE [LARGE SCALE GENOMIC DNA]</scope>
    <source>
        <strain evidence="1 2">NRRL Y-17804</strain>
    </source>
</reference>
<reference evidence="1 2" key="2">
    <citation type="journal article" date="2014" name="J. Gen. Appl. Microbiol.">
        <title>The early diverging ascomycetous budding yeast Saitoella complicata has three histone deacetylases belonging to the Clr6, Hos2, and Rpd3 lineages.</title>
        <authorList>
            <person name="Nishida H."/>
            <person name="Matsumoto T."/>
            <person name="Kondo S."/>
            <person name="Hamamoto M."/>
            <person name="Yoshikawa H."/>
        </authorList>
    </citation>
    <scope>NUCLEOTIDE SEQUENCE [LARGE SCALE GENOMIC DNA]</scope>
    <source>
        <strain evidence="1 2">NRRL Y-17804</strain>
    </source>
</reference>
<accession>A0A0E9NBC3</accession>
<evidence type="ECO:0000313" key="2">
    <source>
        <dbReference type="Proteomes" id="UP000033140"/>
    </source>
</evidence>
<comment type="caution">
    <text evidence="1">The sequence shown here is derived from an EMBL/GenBank/DDBJ whole genome shotgun (WGS) entry which is preliminary data.</text>
</comment>
<name>A0A0E9NBC3_SAICN</name>
<sequence>MAELGRIGAHPAYESNSVVEGGNFPAQRPFFLILPFRPVTNIKANTSKFVTCTSQNPEKTVRGETQEVNSTHVNLMITNCTKYYPHTHTSQACGGIASIMPADALPPMRLPNDLNKSFDPLTPGKKETNMVAKVYRLTCGETPT</sequence>
<dbReference type="EMBL" id="BACD03000007">
    <property type="protein sequence ID" value="GAO47103.1"/>
    <property type="molecule type" value="Genomic_DNA"/>
</dbReference>
<protein>
    <submittedName>
        <fullName evidence="1">Uncharacterized protein</fullName>
    </submittedName>
</protein>
<organism evidence="1 2">
    <name type="scientific">Saitoella complicata (strain BCRC 22490 / CBS 7301 / JCM 7358 / NBRC 10748 / NRRL Y-17804)</name>
    <dbReference type="NCBI Taxonomy" id="698492"/>
    <lineage>
        <taxon>Eukaryota</taxon>
        <taxon>Fungi</taxon>
        <taxon>Dikarya</taxon>
        <taxon>Ascomycota</taxon>
        <taxon>Taphrinomycotina</taxon>
        <taxon>Taphrinomycotina incertae sedis</taxon>
        <taxon>Saitoella</taxon>
    </lineage>
</organism>
<reference evidence="1 2" key="1">
    <citation type="journal article" date="2011" name="J. Gen. Appl. Microbiol.">
        <title>Draft genome sequencing of the enigmatic yeast Saitoella complicata.</title>
        <authorList>
            <person name="Nishida H."/>
            <person name="Hamamoto M."/>
            <person name="Sugiyama J."/>
        </authorList>
    </citation>
    <scope>NUCLEOTIDE SEQUENCE [LARGE SCALE GENOMIC DNA]</scope>
    <source>
        <strain evidence="1 2">NRRL Y-17804</strain>
    </source>
</reference>
<dbReference type="Proteomes" id="UP000033140">
    <property type="component" value="Unassembled WGS sequence"/>
</dbReference>
<dbReference type="AlphaFoldDB" id="A0A0E9NBC3"/>
<gene>
    <name evidence="1" type="ORF">G7K_1315-t1</name>
</gene>
<evidence type="ECO:0000313" key="1">
    <source>
        <dbReference type="EMBL" id="GAO47103.1"/>
    </source>
</evidence>
<keyword evidence="2" id="KW-1185">Reference proteome</keyword>